<gene>
    <name evidence="1" type="ORF">NMSP_0614</name>
</gene>
<dbReference type="OrthoDB" id="4990at2157"/>
<dbReference type="Proteomes" id="UP000249949">
    <property type="component" value="Chromosome"/>
</dbReference>
<accession>A0A2Z2HKC6</accession>
<proteinExistence type="predicted"/>
<dbReference type="KEGG" id="nct:NMSP_0614"/>
<name>A0A2Z2HKC6_9ARCH</name>
<sequence length="117" mass="13854">MSETQISYLAEKVFIHHWPKDSPLWDESLQKKFDECINKNSNSKKIIINSENILIENFLITNLKKIGVSVPFFKNQCTMIFEGQFENIFAHIHITTKSDDFLNIFNQLMSWKNNFHD</sequence>
<reference evidence="1 2" key="1">
    <citation type="journal article" date="2017" name="Environ. Microbiol.">
        <title>Genome and epigenome of a novel marine Thaumarchaeota strain suggest viral infection, phosphorothioation DNA modification and multiple restriction systems.</title>
        <authorList>
            <person name="Ahlgren N.A."/>
            <person name="Chen Y."/>
            <person name="Needham D.M."/>
            <person name="Parada A.E."/>
            <person name="Sachdeva R."/>
            <person name="Trinh V."/>
            <person name="Chen T."/>
            <person name="Fuhrman J.A."/>
        </authorList>
    </citation>
    <scope>NUCLEOTIDE SEQUENCE [LARGE SCALE GENOMIC DNA]</scope>
    <source>
        <strain evidence="1 2">SPOT01</strain>
    </source>
</reference>
<keyword evidence="2" id="KW-1185">Reference proteome</keyword>
<dbReference type="RefSeq" id="WP_086907376.1">
    <property type="nucleotide sequence ID" value="NZ_CP021324.1"/>
</dbReference>
<dbReference type="EMBL" id="CP021324">
    <property type="protein sequence ID" value="ARS64235.1"/>
    <property type="molecule type" value="Genomic_DNA"/>
</dbReference>
<evidence type="ECO:0000313" key="1">
    <source>
        <dbReference type="EMBL" id="ARS64235.1"/>
    </source>
</evidence>
<dbReference type="GeneID" id="32901098"/>
<evidence type="ECO:0000313" key="2">
    <source>
        <dbReference type="Proteomes" id="UP000249949"/>
    </source>
</evidence>
<organism evidence="1 2">
    <name type="scientific">Candidatus Nitrosomarinus catalinensis</name>
    <dbReference type="NCBI Taxonomy" id="1898749"/>
    <lineage>
        <taxon>Archaea</taxon>
        <taxon>Nitrososphaerota</taxon>
        <taxon>Nitrososphaeria</taxon>
        <taxon>Nitrosopumilales</taxon>
        <taxon>Nitrosopumilaceae</taxon>
        <taxon>Candidatus Nitrosomarinus</taxon>
    </lineage>
</organism>
<protein>
    <submittedName>
        <fullName evidence="1">Uncharacterized protein</fullName>
    </submittedName>
</protein>
<dbReference type="AlphaFoldDB" id="A0A2Z2HKC6"/>